<organism evidence="1 2">
    <name type="scientific">Candidatus Pantoea gossypiicola</name>
    <dbReference type="NCBI Taxonomy" id="2608008"/>
    <lineage>
        <taxon>Bacteria</taxon>
        <taxon>Pseudomonadati</taxon>
        <taxon>Pseudomonadota</taxon>
        <taxon>Gammaproteobacteria</taxon>
        <taxon>Enterobacterales</taxon>
        <taxon>Erwiniaceae</taxon>
        <taxon>Pantoea</taxon>
    </lineage>
</organism>
<dbReference type="AlphaFoldDB" id="A0AB34CER2"/>
<name>A0AB34CER2_9GAMM</name>
<reference evidence="1 2" key="1">
    <citation type="submission" date="2019-09" db="EMBL/GenBank/DDBJ databases">
        <title>Genomic diversity of phyloplane-associated Pantoea species in Pakistan cotton crop.</title>
        <authorList>
            <person name="Tufail M.R."/>
            <person name="Cook D.R."/>
        </authorList>
    </citation>
    <scope>NUCLEOTIDE SEQUENCE [LARGE SCALE GENOMIC DNA]</scope>
    <source>
        <strain evidence="1 2">B_8</strain>
    </source>
</reference>
<proteinExistence type="predicted"/>
<comment type="caution">
    <text evidence="1">The sequence shown here is derived from an EMBL/GenBank/DDBJ whole genome shotgun (WGS) entry which is preliminary data.</text>
</comment>
<accession>A0AB34CER2</accession>
<dbReference type="RefSeq" id="WP_150020001.1">
    <property type="nucleotide sequence ID" value="NZ_VWVM01000024.1"/>
</dbReference>
<sequence length="67" mass="6921">MNNIGSAFKGIDLASDSFAINIACLLGAGRVLQMSDDDELKMMGGNVLDIAHDYANAAACAESGDVK</sequence>
<evidence type="ECO:0000313" key="2">
    <source>
        <dbReference type="Proteomes" id="UP000324255"/>
    </source>
</evidence>
<protein>
    <submittedName>
        <fullName evidence="1">Uncharacterized protein</fullName>
    </submittedName>
</protein>
<evidence type="ECO:0000313" key="1">
    <source>
        <dbReference type="EMBL" id="KAA6119591.1"/>
    </source>
</evidence>
<keyword evidence="2" id="KW-1185">Reference proteome</keyword>
<gene>
    <name evidence="1" type="ORF">F3I20_21095</name>
</gene>
<dbReference type="Proteomes" id="UP000324255">
    <property type="component" value="Unassembled WGS sequence"/>
</dbReference>
<dbReference type="EMBL" id="VWVM01000024">
    <property type="protein sequence ID" value="KAA6119591.1"/>
    <property type="molecule type" value="Genomic_DNA"/>
</dbReference>